<dbReference type="EMBL" id="FTOR01000003">
    <property type="protein sequence ID" value="SIT04164.1"/>
    <property type="molecule type" value="Genomic_DNA"/>
</dbReference>
<name>A0A173MJQ4_9BACT</name>
<dbReference type="AlphaFoldDB" id="A0A173MJQ4"/>
<evidence type="ECO:0000313" key="4">
    <source>
        <dbReference type="Proteomes" id="UP000186917"/>
    </source>
</evidence>
<dbReference type="Gene3D" id="3.40.50.1820">
    <property type="entry name" value="alpha/beta hydrolase"/>
    <property type="match status" value="1"/>
</dbReference>
<evidence type="ECO:0000313" key="3">
    <source>
        <dbReference type="EMBL" id="SIT04164.1"/>
    </source>
</evidence>
<dbReference type="PANTHER" id="PTHR42776:SF27">
    <property type="entry name" value="DIPEPTIDYL PEPTIDASE FAMILY MEMBER 6"/>
    <property type="match status" value="1"/>
</dbReference>
<keyword evidence="1" id="KW-0378">Hydrolase</keyword>
<dbReference type="InterPro" id="IPR029058">
    <property type="entry name" value="AB_hydrolase_fold"/>
</dbReference>
<dbReference type="PANTHER" id="PTHR42776">
    <property type="entry name" value="SERINE PEPTIDASE S9 FAMILY MEMBER"/>
    <property type="match status" value="1"/>
</dbReference>
<sequence>MKFLLLVLSFCPIVICISQKPIINLNACENWQSISNRSEIADDGRYVVYSVREGETTILHIQATDKSWSTAVEGGKIGDKCIYSEVGKVVFMKGKDSLGIFTFKNKGINYISDVIYYEIIQSKEKTILLYRLKNRENKLFLKKLSNSDNIDELMGEVSQSFYNKESGEIVFVKDSVKSNKVKSNWVWWEKIGANKKSKSVLLQLEVENVIWGKGNGCIAFLCRDKVNRKSVWSFNTVTGEAKSVVSEGNKSMERGMLLNEIIAFNGNTLLLKLVKEDEYRYYEKYQRESSIPLVIVNNYKDPFWKTDVNYKRHYSNSVWSLNLIDGSSIRVDSVIFTRFWNDDEKKVWIGVDNDGNKYYNMLDVRRWVKFASKDVDEGNVFVSPGDNYLFYFDSSKSSWLSLNMQTGKLIIAATGTWDSWKRRNRVDNGYIGIHSPLTWLKGSGKVIVQDGYSDIWLVDFKQQKPMISLTQEIAKKEDISFHWIDAKKVTDGLGSGISMFLKGFNNLDKSINYYRLKIERKVTFSRLSNFVGVLDEMPIKALGKDCFIVMRMSAAVSPNLYFTNDLVNFTCLTDIRPELKYNWITSELLTWKMNNLVGDCENGIRMAVLYKPENFNPTKKYPVILHYYERKTDDLNRYFPPALSYANINIPWFVSHGYLVCCVDMHFQFGQFTQSVLKDITLATDSLVRLNFIDSNKIGLQGHSLGGYETNLIITHSSRYKAAISASGLSDLIGMATSVWGWSGFPMKDFVENGQPRLGVNLWENREAYLDNSPIFFADKVETPILLMGNRGDFNAPFSMIQGFYIALKSMHKKAWLLQYKDQGHILASKASCQDYTLRMEQFFDYYLKDKQAPLWMVEPISVSKQFEIDHYLGYDTSGEKP</sequence>
<dbReference type="InterPro" id="IPR001375">
    <property type="entry name" value="Peptidase_S9_cat"/>
</dbReference>
<dbReference type="STRING" id="477680.SAMN05421788_10382"/>
<keyword evidence="3" id="KW-0031">Aminopeptidase</keyword>
<dbReference type="GO" id="GO:0004177">
    <property type="term" value="F:aminopeptidase activity"/>
    <property type="evidence" value="ECO:0007669"/>
    <property type="project" value="UniProtKB-KW"/>
</dbReference>
<protein>
    <submittedName>
        <fullName evidence="3">Dipeptidyl aminopeptidase/acylaminoacyl peptidase</fullName>
    </submittedName>
</protein>
<dbReference type="Pfam" id="PF00326">
    <property type="entry name" value="Peptidase_S9"/>
    <property type="match status" value="1"/>
</dbReference>
<organism evidence="3 4">
    <name type="scientific">Filimonas lacunae</name>
    <dbReference type="NCBI Taxonomy" id="477680"/>
    <lineage>
        <taxon>Bacteria</taxon>
        <taxon>Pseudomonadati</taxon>
        <taxon>Bacteroidota</taxon>
        <taxon>Chitinophagia</taxon>
        <taxon>Chitinophagales</taxon>
        <taxon>Chitinophagaceae</taxon>
        <taxon>Filimonas</taxon>
    </lineage>
</organism>
<proteinExistence type="predicted"/>
<feature type="domain" description="Peptidase S9 prolyl oligopeptidase catalytic" evidence="2">
    <location>
        <begin position="674"/>
        <end position="850"/>
    </location>
</feature>
<keyword evidence="4" id="KW-1185">Reference proteome</keyword>
<dbReference type="KEGG" id="fln:FLA_3761"/>
<evidence type="ECO:0000259" key="2">
    <source>
        <dbReference type="Pfam" id="PF00326"/>
    </source>
</evidence>
<dbReference type="GO" id="GO:0004252">
    <property type="term" value="F:serine-type endopeptidase activity"/>
    <property type="evidence" value="ECO:0007669"/>
    <property type="project" value="TreeGrafter"/>
</dbReference>
<dbReference type="RefSeq" id="WP_076378701.1">
    <property type="nucleotide sequence ID" value="NZ_AP017422.1"/>
</dbReference>
<dbReference type="SUPFAM" id="SSF53474">
    <property type="entry name" value="alpha/beta-Hydrolases"/>
    <property type="match status" value="1"/>
</dbReference>
<evidence type="ECO:0000256" key="1">
    <source>
        <dbReference type="ARBA" id="ARBA00022801"/>
    </source>
</evidence>
<keyword evidence="3" id="KW-0645">Protease</keyword>
<dbReference type="OrthoDB" id="9812921at2"/>
<gene>
    <name evidence="3" type="ORF">SAMN05421788_10382</name>
</gene>
<accession>A0A173MJQ4</accession>
<dbReference type="Proteomes" id="UP000186917">
    <property type="component" value="Unassembled WGS sequence"/>
</dbReference>
<reference evidence="4" key="1">
    <citation type="submission" date="2017-01" db="EMBL/GenBank/DDBJ databases">
        <authorList>
            <person name="Varghese N."/>
            <person name="Submissions S."/>
        </authorList>
    </citation>
    <scope>NUCLEOTIDE SEQUENCE [LARGE SCALE GENOMIC DNA]</scope>
    <source>
        <strain evidence="4">DSM 21054</strain>
    </source>
</reference>
<dbReference type="GO" id="GO:0006508">
    <property type="term" value="P:proteolysis"/>
    <property type="evidence" value="ECO:0007669"/>
    <property type="project" value="InterPro"/>
</dbReference>